<dbReference type="AlphaFoldDB" id="A0A7X0PKG2"/>
<dbReference type="EMBL" id="JACHLK010000021">
    <property type="protein sequence ID" value="MBB6563605.1"/>
    <property type="molecule type" value="Genomic_DNA"/>
</dbReference>
<reference evidence="2 3" key="1">
    <citation type="submission" date="2020-08" db="EMBL/GenBank/DDBJ databases">
        <title>Functional genomics of gut bacteria from endangered species of beetles.</title>
        <authorList>
            <person name="Carlos-Shanley C."/>
        </authorList>
    </citation>
    <scope>NUCLEOTIDE SEQUENCE [LARGE SCALE GENOMIC DNA]</scope>
    <source>
        <strain evidence="2 3">S00198</strain>
    </source>
</reference>
<gene>
    <name evidence="2" type="ORF">HNP48_006329</name>
</gene>
<evidence type="ECO:0000313" key="2">
    <source>
        <dbReference type="EMBL" id="MBB6563605.1"/>
    </source>
</evidence>
<evidence type="ECO:0008006" key="4">
    <source>
        <dbReference type="Google" id="ProtNLM"/>
    </source>
</evidence>
<dbReference type="PRINTS" id="PR00313">
    <property type="entry name" value="CABNDNGRPT"/>
</dbReference>
<sequence>MAIVTVEGTKNLIKLAIGMFGIAPGQSYLKLMKEAMEAGSTLLQLATTLAATDKFQATYPDRMASSDFIEVFSAKFLAPLGMASAQYQWLRTWAENSYQGGKTAAHIIVEALQALDAATHPGFAPAKAVLNNQTEVAYYHAELLVSTETDFTKLAQVLVGVTADPATVEPAKIRLNPAPPPPEDAPAPPPPPPPPATPTVTLTGTTDTHTLTTGDDWVDAPVGTLQTGDQIDGLGGNDKLTATMASAAIAPTITNVETIALTVNSSSQLDASNVTGVTKYTLTGPGNFTFSAGNIAGGVEIDASALTGNLAITGSVLGAVTIKGGSGNDTLKGSNAADTLVGGGGDDTIQLGAVSFLPSGTGADTITTGTGNDVVRFVASVSAGTGAATNYTAFAHITDFALASDQLAFSANDTSFTHSVANGLAKGAAAQALDPGDAMVVQTVAKDTSATAATDVSFIKLTTAVAFTTDVKGTFAAALGTAVIDTLAANGNYLVSAYDTTNSRMVLAVVNVGSNTGGDTNLASSDFTNAGISVVGVLTMSATDYANFGAGQLAAAF</sequence>
<dbReference type="Proteomes" id="UP000575083">
    <property type="component" value="Unassembled WGS sequence"/>
</dbReference>
<feature type="region of interest" description="Disordered" evidence="1">
    <location>
        <begin position="172"/>
        <end position="218"/>
    </location>
</feature>
<dbReference type="GO" id="GO:0005509">
    <property type="term" value="F:calcium ion binding"/>
    <property type="evidence" value="ECO:0007669"/>
    <property type="project" value="InterPro"/>
</dbReference>
<dbReference type="Pfam" id="PF00353">
    <property type="entry name" value="HemolysinCabind"/>
    <property type="match status" value="2"/>
</dbReference>
<dbReference type="Gene3D" id="2.150.10.10">
    <property type="entry name" value="Serralysin-like metalloprotease, C-terminal"/>
    <property type="match status" value="1"/>
</dbReference>
<dbReference type="InterPro" id="IPR011049">
    <property type="entry name" value="Serralysin-like_metalloprot_C"/>
</dbReference>
<dbReference type="RefSeq" id="WP_184864812.1">
    <property type="nucleotide sequence ID" value="NZ_JACHLK010000021.1"/>
</dbReference>
<keyword evidence="3" id="KW-1185">Reference proteome</keyword>
<dbReference type="SUPFAM" id="SSF51120">
    <property type="entry name" value="beta-Roll"/>
    <property type="match status" value="1"/>
</dbReference>
<name>A0A7X0PKG2_9BURK</name>
<evidence type="ECO:0000256" key="1">
    <source>
        <dbReference type="SAM" id="MobiDB-lite"/>
    </source>
</evidence>
<comment type="caution">
    <text evidence="2">The sequence shown here is derived from an EMBL/GenBank/DDBJ whole genome shotgun (WGS) entry which is preliminary data.</text>
</comment>
<feature type="compositionally biased region" description="Pro residues" evidence="1">
    <location>
        <begin position="177"/>
        <end position="197"/>
    </location>
</feature>
<protein>
    <recommendedName>
        <fullName evidence="4">Hemolysin-type calcium-binding repeat-containing protein</fullName>
    </recommendedName>
</protein>
<accession>A0A7X0PKG2</accession>
<evidence type="ECO:0000313" key="3">
    <source>
        <dbReference type="Proteomes" id="UP000575083"/>
    </source>
</evidence>
<organism evidence="2 3">
    <name type="scientific">Acidovorax soli</name>
    <dbReference type="NCBI Taxonomy" id="592050"/>
    <lineage>
        <taxon>Bacteria</taxon>
        <taxon>Pseudomonadati</taxon>
        <taxon>Pseudomonadota</taxon>
        <taxon>Betaproteobacteria</taxon>
        <taxon>Burkholderiales</taxon>
        <taxon>Comamonadaceae</taxon>
        <taxon>Acidovorax</taxon>
    </lineage>
</organism>
<dbReference type="InterPro" id="IPR001343">
    <property type="entry name" value="Hemolysn_Ca-bd"/>
</dbReference>
<proteinExistence type="predicted"/>
<feature type="compositionally biased region" description="Low complexity" evidence="1">
    <location>
        <begin position="198"/>
        <end position="215"/>
    </location>
</feature>